<name>A0A7Y0N3X1_VIBAL</name>
<keyword evidence="1" id="KW-0732">Signal</keyword>
<feature type="signal peptide" evidence="1">
    <location>
        <begin position="1"/>
        <end position="20"/>
    </location>
</feature>
<dbReference type="Proteomes" id="UP000565155">
    <property type="component" value="Unassembled WGS sequence"/>
</dbReference>
<evidence type="ECO:0000313" key="3">
    <source>
        <dbReference type="Proteomes" id="UP000565155"/>
    </source>
</evidence>
<organism evidence="2 3">
    <name type="scientific">Vibrio alginolyticus</name>
    <dbReference type="NCBI Taxonomy" id="663"/>
    <lineage>
        <taxon>Bacteria</taxon>
        <taxon>Pseudomonadati</taxon>
        <taxon>Pseudomonadota</taxon>
        <taxon>Gammaproteobacteria</taxon>
        <taxon>Vibrionales</taxon>
        <taxon>Vibrionaceae</taxon>
        <taxon>Vibrio</taxon>
    </lineage>
</organism>
<feature type="non-terminal residue" evidence="2">
    <location>
        <position position="57"/>
    </location>
</feature>
<feature type="chain" id="PRO_5031183247" evidence="1">
    <location>
        <begin position="21"/>
        <end position="57"/>
    </location>
</feature>
<evidence type="ECO:0000313" key="2">
    <source>
        <dbReference type="EMBL" id="NMR77870.1"/>
    </source>
</evidence>
<dbReference type="EMBL" id="JABCMA010001151">
    <property type="protein sequence ID" value="NMR77870.1"/>
    <property type="molecule type" value="Genomic_DNA"/>
</dbReference>
<protein>
    <submittedName>
        <fullName evidence="2">Uncharacterized protein</fullName>
    </submittedName>
</protein>
<comment type="caution">
    <text evidence="2">The sequence shown here is derived from an EMBL/GenBank/DDBJ whole genome shotgun (WGS) entry which is preliminary data.</text>
</comment>
<accession>A0A7Y0N3X1</accession>
<dbReference type="AlphaFoldDB" id="A0A7Y0N3X1"/>
<gene>
    <name evidence="2" type="ORF">HKB35_30280</name>
</gene>
<sequence length="57" mass="6489">MTRLLPIVCLFLSEATLAEAANQKSEMQELTSYQQYQAWLENLLLELGADGQFDPKK</sequence>
<reference evidence="2 3" key="1">
    <citation type="submission" date="2020-04" db="EMBL/GenBank/DDBJ databases">
        <title>Whole-genome sequencing of Vibrio spp. from China reveals different genetic environments of blaCTX-M-14 among diverse lineages.</title>
        <authorList>
            <person name="Zheng Z."/>
            <person name="Ye L."/>
            <person name="Chen S."/>
        </authorList>
    </citation>
    <scope>NUCLEOTIDE SEQUENCE [LARGE SCALE GENOMIC DNA]</scope>
    <source>
        <strain evidence="2 3">Vb1636</strain>
    </source>
</reference>
<proteinExistence type="predicted"/>
<evidence type="ECO:0000256" key="1">
    <source>
        <dbReference type="SAM" id="SignalP"/>
    </source>
</evidence>